<keyword evidence="3" id="KW-0309">Germination</keyword>
<sequence>MGNKKCTKTGNKAKLLILLLLMPLIAGCWDRSELDERALVLGISIDKADPETEKEEPDVSHLPGQEPLPAKDMIRLTAQLAVPGRIPLGPGGQGGGASPGGSQTIWPLSVVGHSMSDAIANLQQQISSPLFLGHLRTIVVSEEIARKELKDINDYFRRNPEVRRTTWMMVSSGKAEPLMRSAPEIERVPTLYLMMTLEQAVKLGKFPQDFIGVFWSRSVKKGQEGFLPYVEVQKKDNILIQGMAYFKGTKMVGKPSPLEIAAYMGIKGESPGGYQLVKIPGTKSQAVFAATQRKSKIDFKIVHGRPDFSVKVWIEGNINEINADAHLNDDNIKDIERAEAKRVQKIYGDLVSNTQKDGSDIFGFGEYVRAKAPKYWNREIRTVEQWQNMYKDVSVHIQTMVRVRRVGMTTS</sequence>
<dbReference type="PANTHER" id="PTHR35789:SF1">
    <property type="entry name" value="SPORE GERMINATION PROTEIN B3"/>
    <property type="match status" value="1"/>
</dbReference>
<dbReference type="PANTHER" id="PTHR35789">
    <property type="entry name" value="SPORE GERMINATION PROTEIN B3"/>
    <property type="match status" value="1"/>
</dbReference>
<gene>
    <name evidence="11" type="ORF">SD71_01300</name>
</gene>
<evidence type="ECO:0000256" key="5">
    <source>
        <dbReference type="ARBA" id="ARBA00023136"/>
    </source>
</evidence>
<evidence type="ECO:0000256" key="7">
    <source>
        <dbReference type="ARBA" id="ARBA00023288"/>
    </source>
</evidence>
<feature type="domain" description="Spore germination GerAC-like C-terminal" evidence="9">
    <location>
        <begin position="241"/>
        <end position="407"/>
    </location>
</feature>
<evidence type="ECO:0000259" key="9">
    <source>
        <dbReference type="Pfam" id="PF05504"/>
    </source>
</evidence>
<comment type="similarity">
    <text evidence="2">Belongs to the GerABKC lipoprotein family.</text>
</comment>
<feature type="chain" id="PRO_5045753174" evidence="8">
    <location>
        <begin position="29"/>
        <end position="411"/>
    </location>
</feature>
<evidence type="ECO:0000256" key="4">
    <source>
        <dbReference type="ARBA" id="ARBA00022729"/>
    </source>
</evidence>
<dbReference type="EMBL" id="JXAL01000001">
    <property type="protein sequence ID" value="KIL37346.1"/>
    <property type="molecule type" value="Genomic_DNA"/>
</dbReference>
<dbReference type="NCBIfam" id="TIGR02887">
    <property type="entry name" value="spore_ger_x_C"/>
    <property type="match status" value="1"/>
</dbReference>
<evidence type="ECO:0000256" key="3">
    <source>
        <dbReference type="ARBA" id="ARBA00022544"/>
    </source>
</evidence>
<evidence type="ECO:0000256" key="2">
    <source>
        <dbReference type="ARBA" id="ARBA00007886"/>
    </source>
</evidence>
<accession>A0ABR5A8H1</accession>
<evidence type="ECO:0000256" key="6">
    <source>
        <dbReference type="ARBA" id="ARBA00023139"/>
    </source>
</evidence>
<keyword evidence="7" id="KW-0449">Lipoprotein</keyword>
<dbReference type="Proteomes" id="UP000054526">
    <property type="component" value="Unassembled WGS sequence"/>
</dbReference>
<evidence type="ECO:0000256" key="1">
    <source>
        <dbReference type="ARBA" id="ARBA00004635"/>
    </source>
</evidence>
<keyword evidence="4 8" id="KW-0732">Signal</keyword>
<dbReference type="InterPro" id="IPR057336">
    <property type="entry name" value="GerAC_N"/>
</dbReference>
<name>A0ABR5A8H1_9BACL</name>
<evidence type="ECO:0000256" key="8">
    <source>
        <dbReference type="SAM" id="SignalP"/>
    </source>
</evidence>
<dbReference type="PROSITE" id="PS51257">
    <property type="entry name" value="PROKAR_LIPOPROTEIN"/>
    <property type="match status" value="1"/>
</dbReference>
<reference evidence="11 12" key="1">
    <citation type="submission" date="2014-12" db="EMBL/GenBank/DDBJ databases">
        <title>Draft genome sequence of Cohnella kolymensis strain B-2846.</title>
        <authorList>
            <person name="Karlyshev A.V."/>
            <person name="Kudryashova E.B."/>
        </authorList>
    </citation>
    <scope>NUCLEOTIDE SEQUENCE [LARGE SCALE GENOMIC DNA]</scope>
    <source>
        <strain evidence="11 12">VKM B-2846</strain>
    </source>
</reference>
<keyword evidence="6" id="KW-0564">Palmitate</keyword>
<evidence type="ECO:0000313" key="11">
    <source>
        <dbReference type="EMBL" id="KIL37346.1"/>
    </source>
</evidence>
<dbReference type="InterPro" id="IPR046953">
    <property type="entry name" value="Spore_GerAC-like_C"/>
</dbReference>
<dbReference type="Pfam" id="PF05504">
    <property type="entry name" value="Spore_GerAC"/>
    <property type="match status" value="1"/>
</dbReference>
<comment type="caution">
    <text evidence="11">The sequence shown here is derived from an EMBL/GenBank/DDBJ whole genome shotgun (WGS) entry which is preliminary data.</text>
</comment>
<dbReference type="InterPro" id="IPR038501">
    <property type="entry name" value="Spore_GerAC_C_sf"/>
</dbReference>
<dbReference type="Pfam" id="PF25198">
    <property type="entry name" value="Spore_GerAC_N"/>
    <property type="match status" value="1"/>
</dbReference>
<dbReference type="RefSeq" id="WP_041058611.1">
    <property type="nucleotide sequence ID" value="NZ_JXAL01000001.1"/>
</dbReference>
<evidence type="ECO:0000259" key="10">
    <source>
        <dbReference type="Pfam" id="PF25198"/>
    </source>
</evidence>
<proteinExistence type="inferred from homology"/>
<feature type="signal peptide" evidence="8">
    <location>
        <begin position="1"/>
        <end position="28"/>
    </location>
</feature>
<organism evidence="11 12">
    <name type="scientific">Cohnella kolymensis</name>
    <dbReference type="NCBI Taxonomy" id="1590652"/>
    <lineage>
        <taxon>Bacteria</taxon>
        <taxon>Bacillati</taxon>
        <taxon>Bacillota</taxon>
        <taxon>Bacilli</taxon>
        <taxon>Bacillales</taxon>
        <taxon>Paenibacillaceae</taxon>
        <taxon>Cohnella</taxon>
    </lineage>
</organism>
<keyword evidence="12" id="KW-1185">Reference proteome</keyword>
<comment type="subcellular location">
    <subcellularLocation>
        <location evidence="1">Membrane</location>
        <topology evidence="1">Lipid-anchor</topology>
    </subcellularLocation>
</comment>
<dbReference type="InterPro" id="IPR008844">
    <property type="entry name" value="Spore_GerAC-like"/>
</dbReference>
<dbReference type="Gene3D" id="3.30.300.210">
    <property type="entry name" value="Nutrient germinant receptor protein C, domain 3"/>
    <property type="match status" value="1"/>
</dbReference>
<protein>
    <submittedName>
        <fullName evidence="11">Spore gernimation protein GerC</fullName>
    </submittedName>
</protein>
<keyword evidence="5" id="KW-0472">Membrane</keyword>
<evidence type="ECO:0000313" key="12">
    <source>
        <dbReference type="Proteomes" id="UP000054526"/>
    </source>
</evidence>
<feature type="domain" description="Spore germination protein N-terminal" evidence="10">
    <location>
        <begin position="30"/>
        <end position="232"/>
    </location>
</feature>